<evidence type="ECO:0000313" key="11">
    <source>
        <dbReference type="EMBL" id="CAG6764570.1"/>
    </source>
</evidence>
<evidence type="ECO:0000256" key="4">
    <source>
        <dbReference type="ARBA" id="ARBA00022989"/>
    </source>
</evidence>
<dbReference type="InterPro" id="IPR020846">
    <property type="entry name" value="MFS_dom"/>
</dbReference>
<dbReference type="EMBL" id="HBUF01566131">
    <property type="protein sequence ID" value="CAG6764570.1"/>
    <property type="molecule type" value="Transcribed_RNA"/>
</dbReference>
<evidence type="ECO:0000259" key="10">
    <source>
        <dbReference type="PROSITE" id="PS50850"/>
    </source>
</evidence>
<evidence type="ECO:0000256" key="8">
    <source>
        <dbReference type="RuleBase" id="RU003346"/>
    </source>
</evidence>
<feature type="transmembrane region" description="Helical" evidence="9">
    <location>
        <begin position="468"/>
        <end position="487"/>
    </location>
</feature>
<dbReference type="InterPro" id="IPR003663">
    <property type="entry name" value="Sugar/inositol_transpt"/>
</dbReference>
<feature type="transmembrane region" description="Helical" evidence="9">
    <location>
        <begin position="103"/>
        <end position="125"/>
    </location>
</feature>
<dbReference type="AlphaFoldDB" id="A0A8D9AEZ2"/>
<sequence>MYIVIYVSCNSGPLSFFFFFLVLFLQEEIPPPEEDNYRSAMSTMYFTTEEAEGAKFHQYMAAVIAAIGAVAIGTALAWTNPIEPILKHADTKIFTKPVTDTEFSLIGSLLTVGAVFGALPAGFLADKFGRKPIILALCFPFVLSWVLILIAPSTVFLYLARFIQGIGTGGFCGVIPMFIGEIAESSIRGTLGTFFQMFLVIGIEITYFLGLTTYTVIALVSLVFPILLFVLFLALIPETAIYLMKVGQVEKAETSLRYYRGPAYNVSNELSEIQEELDAQSQKKTVFSDLWTSPANKRALIISLGLMLFQQLSGINAVIFYSNGIFVAAGSTLDPIICSIIVGAVQIVATGTSVVLVDKLGRRILLMMSDFVMAIALGFLGLYFFLKDTLHLNVQAIAFLPLLSVVVYIIMFSMGSGPIPWMMIGELFAPEVKGNATGIAVALNWSLAFVVTLSFSTLSSTLGTGITFWLFSVICLIGTLFTYLLVLETKGKPLNQIQIELAGNK</sequence>
<feature type="transmembrane region" description="Helical" evidence="9">
    <location>
        <begin position="158"/>
        <end position="179"/>
    </location>
</feature>
<evidence type="ECO:0000256" key="2">
    <source>
        <dbReference type="ARBA" id="ARBA00022475"/>
    </source>
</evidence>
<dbReference type="PANTHER" id="PTHR48021:SF86">
    <property type="entry name" value="FACILITATED TREHALOSE TRANSPORTER TRET1-1-LIKE PROTEIN"/>
    <property type="match status" value="1"/>
</dbReference>
<feature type="transmembrane region" description="Helical" evidence="9">
    <location>
        <begin position="333"/>
        <end position="357"/>
    </location>
</feature>
<feature type="transmembrane region" description="Helical" evidence="9">
    <location>
        <begin position="216"/>
        <end position="236"/>
    </location>
</feature>
<proteinExistence type="inferred from homology"/>
<comment type="subcellular location">
    <subcellularLocation>
        <location evidence="1">Cell membrane</location>
        <topology evidence="1">Multi-pass membrane protein</topology>
    </subcellularLocation>
</comment>
<keyword evidence="6" id="KW-0325">Glycoprotein</keyword>
<feature type="transmembrane region" description="Helical" evidence="9">
    <location>
        <begin position="191"/>
        <end position="210"/>
    </location>
</feature>
<feature type="transmembrane region" description="Helical" evidence="9">
    <location>
        <begin position="436"/>
        <end position="456"/>
    </location>
</feature>
<dbReference type="PROSITE" id="PS00217">
    <property type="entry name" value="SUGAR_TRANSPORT_2"/>
    <property type="match status" value="1"/>
</dbReference>
<reference evidence="11" key="1">
    <citation type="submission" date="2021-05" db="EMBL/GenBank/DDBJ databases">
        <authorList>
            <person name="Alioto T."/>
            <person name="Alioto T."/>
            <person name="Gomez Garrido J."/>
        </authorList>
    </citation>
    <scope>NUCLEOTIDE SEQUENCE</scope>
</reference>
<keyword evidence="8" id="KW-0813">Transport</keyword>
<dbReference type="InterPro" id="IPR044775">
    <property type="entry name" value="MFS_ERD6/Tret1-like"/>
</dbReference>
<feature type="domain" description="Major facilitator superfamily (MFS) profile" evidence="10">
    <location>
        <begin position="61"/>
        <end position="490"/>
    </location>
</feature>
<comment type="similarity">
    <text evidence="7">Belongs to the major facilitator superfamily. Sugar transporter (TC 2.A.1.1) family. Trehalose transporter subfamily.</text>
</comment>
<dbReference type="PANTHER" id="PTHR48021">
    <property type="match status" value="1"/>
</dbReference>
<dbReference type="PROSITE" id="PS00216">
    <property type="entry name" value="SUGAR_TRANSPORT_1"/>
    <property type="match status" value="2"/>
</dbReference>
<keyword evidence="2" id="KW-1003">Cell membrane</keyword>
<feature type="transmembrane region" description="Helical" evidence="9">
    <location>
        <begin position="132"/>
        <end position="152"/>
    </location>
</feature>
<organism evidence="11">
    <name type="scientific">Cacopsylla melanoneura</name>
    <dbReference type="NCBI Taxonomy" id="428564"/>
    <lineage>
        <taxon>Eukaryota</taxon>
        <taxon>Metazoa</taxon>
        <taxon>Ecdysozoa</taxon>
        <taxon>Arthropoda</taxon>
        <taxon>Hexapoda</taxon>
        <taxon>Insecta</taxon>
        <taxon>Pterygota</taxon>
        <taxon>Neoptera</taxon>
        <taxon>Paraneoptera</taxon>
        <taxon>Hemiptera</taxon>
        <taxon>Sternorrhyncha</taxon>
        <taxon>Psylloidea</taxon>
        <taxon>Psyllidae</taxon>
        <taxon>Psyllinae</taxon>
        <taxon>Cacopsylla</taxon>
    </lineage>
</organism>
<evidence type="ECO:0000256" key="6">
    <source>
        <dbReference type="ARBA" id="ARBA00023180"/>
    </source>
</evidence>
<dbReference type="Gene3D" id="1.20.1250.20">
    <property type="entry name" value="MFS general substrate transporter like domains"/>
    <property type="match status" value="1"/>
</dbReference>
<dbReference type="InterPro" id="IPR036259">
    <property type="entry name" value="MFS_trans_sf"/>
</dbReference>
<dbReference type="SUPFAM" id="SSF103473">
    <property type="entry name" value="MFS general substrate transporter"/>
    <property type="match status" value="1"/>
</dbReference>
<dbReference type="PROSITE" id="PS50850">
    <property type="entry name" value="MFS"/>
    <property type="match status" value="1"/>
</dbReference>
<evidence type="ECO:0000256" key="3">
    <source>
        <dbReference type="ARBA" id="ARBA00022692"/>
    </source>
</evidence>
<dbReference type="CDD" id="cd17358">
    <property type="entry name" value="MFS_GLUT6_8_Class3_like"/>
    <property type="match status" value="1"/>
</dbReference>
<dbReference type="GO" id="GO:0005886">
    <property type="term" value="C:plasma membrane"/>
    <property type="evidence" value="ECO:0007669"/>
    <property type="project" value="UniProtKB-SubCell"/>
</dbReference>
<evidence type="ECO:0000256" key="7">
    <source>
        <dbReference type="ARBA" id="ARBA00024348"/>
    </source>
</evidence>
<protein>
    <submittedName>
        <fullName evidence="11">Facilitated trehalose transporter Tret1</fullName>
    </submittedName>
</protein>
<dbReference type="GO" id="GO:0051119">
    <property type="term" value="F:sugar transmembrane transporter activity"/>
    <property type="evidence" value="ECO:0007669"/>
    <property type="project" value="InterPro"/>
</dbReference>
<feature type="transmembrane region" description="Helical" evidence="9">
    <location>
        <begin position="59"/>
        <end position="78"/>
    </location>
</feature>
<accession>A0A8D9AEZ2</accession>
<dbReference type="InterPro" id="IPR005829">
    <property type="entry name" value="Sugar_transporter_CS"/>
</dbReference>
<feature type="transmembrane region" description="Helical" evidence="9">
    <location>
        <begin position="364"/>
        <end position="386"/>
    </location>
</feature>
<keyword evidence="5 9" id="KW-0472">Membrane</keyword>
<evidence type="ECO:0000256" key="5">
    <source>
        <dbReference type="ARBA" id="ARBA00023136"/>
    </source>
</evidence>
<evidence type="ECO:0000256" key="9">
    <source>
        <dbReference type="SAM" id="Phobius"/>
    </source>
</evidence>
<dbReference type="InterPro" id="IPR050549">
    <property type="entry name" value="MFS_Trehalose_Transporter"/>
</dbReference>
<feature type="transmembrane region" description="Helical" evidence="9">
    <location>
        <begin position="392"/>
        <end position="415"/>
    </location>
</feature>
<dbReference type="NCBIfam" id="TIGR00879">
    <property type="entry name" value="SP"/>
    <property type="match status" value="1"/>
</dbReference>
<dbReference type="PRINTS" id="PR00171">
    <property type="entry name" value="SUGRTRNSPORT"/>
</dbReference>
<evidence type="ECO:0000256" key="1">
    <source>
        <dbReference type="ARBA" id="ARBA00004651"/>
    </source>
</evidence>
<keyword evidence="3 9" id="KW-0812">Transmembrane</keyword>
<feature type="transmembrane region" description="Helical" evidence="9">
    <location>
        <begin position="299"/>
        <end position="321"/>
    </location>
</feature>
<dbReference type="Pfam" id="PF00083">
    <property type="entry name" value="Sugar_tr"/>
    <property type="match status" value="1"/>
</dbReference>
<dbReference type="InterPro" id="IPR005828">
    <property type="entry name" value="MFS_sugar_transport-like"/>
</dbReference>
<keyword evidence="4 9" id="KW-1133">Transmembrane helix</keyword>
<dbReference type="FunFam" id="1.20.1250.20:FF:000055">
    <property type="entry name" value="Facilitated trehalose transporter Tret1-2 homolog"/>
    <property type="match status" value="1"/>
</dbReference>
<name>A0A8D9AEZ2_9HEMI</name>